<evidence type="ECO:0000256" key="3">
    <source>
        <dbReference type="ARBA" id="ARBA00023015"/>
    </source>
</evidence>
<keyword evidence="3" id="KW-0805">Transcription regulation</keyword>
<gene>
    <name evidence="7" type="ORF">BJX63DRAFT_176860</name>
</gene>
<dbReference type="PANTHER" id="PTHR47338:SF20">
    <property type="entry name" value="ZN(II)2CYS6 TRANSCRIPTION FACTOR (EUROFUNG)"/>
    <property type="match status" value="1"/>
</dbReference>
<reference evidence="7 8" key="1">
    <citation type="submission" date="2024-07" db="EMBL/GenBank/DDBJ databases">
        <title>Section-level genome sequencing and comparative genomics of Aspergillus sections Usti and Cavernicolus.</title>
        <authorList>
            <consortium name="Lawrence Berkeley National Laboratory"/>
            <person name="Nybo J.L."/>
            <person name="Vesth T.C."/>
            <person name="Theobald S."/>
            <person name="Frisvad J.C."/>
            <person name="Larsen T.O."/>
            <person name="Kjaerboelling I."/>
            <person name="Rothschild-Mancinelli K."/>
            <person name="Lyhne E.K."/>
            <person name="Kogle M.E."/>
            <person name="Barry K."/>
            <person name="Clum A."/>
            <person name="Na H."/>
            <person name="Ledsgaard L."/>
            <person name="Lin J."/>
            <person name="Lipzen A."/>
            <person name="Kuo A."/>
            <person name="Riley R."/>
            <person name="Mondo S."/>
            <person name="Labutti K."/>
            <person name="Haridas S."/>
            <person name="Pangalinan J."/>
            <person name="Salamov A.A."/>
            <person name="Simmons B.A."/>
            <person name="Magnuson J.K."/>
            <person name="Chen J."/>
            <person name="Drula E."/>
            <person name="Henrissat B."/>
            <person name="Wiebenga A."/>
            <person name="Lubbers R.J."/>
            <person name="Gomes A.C."/>
            <person name="Makela M.R."/>
            <person name="Stajich J."/>
            <person name="Grigoriev I.V."/>
            <person name="Mortensen U.H."/>
            <person name="De Vries R.P."/>
            <person name="Baker S.E."/>
            <person name="Andersen M.R."/>
        </authorList>
    </citation>
    <scope>NUCLEOTIDE SEQUENCE [LARGE SCALE GENOMIC DNA]</scope>
    <source>
        <strain evidence="7 8">CBS 588.65</strain>
    </source>
</reference>
<comment type="caution">
    <text evidence="7">The sequence shown here is derived from an EMBL/GenBank/DDBJ whole genome shotgun (WGS) entry which is preliminary data.</text>
</comment>
<dbReference type="PANTHER" id="PTHR47338">
    <property type="entry name" value="ZN(II)2CYS6 TRANSCRIPTION FACTOR (EUROFUNG)-RELATED"/>
    <property type="match status" value="1"/>
</dbReference>
<feature type="domain" description="Xylanolytic transcriptional activator regulatory" evidence="6">
    <location>
        <begin position="181"/>
        <end position="260"/>
    </location>
</feature>
<organism evidence="7 8">
    <name type="scientific">Aspergillus granulosus</name>
    <dbReference type="NCBI Taxonomy" id="176169"/>
    <lineage>
        <taxon>Eukaryota</taxon>
        <taxon>Fungi</taxon>
        <taxon>Dikarya</taxon>
        <taxon>Ascomycota</taxon>
        <taxon>Pezizomycotina</taxon>
        <taxon>Eurotiomycetes</taxon>
        <taxon>Eurotiomycetidae</taxon>
        <taxon>Eurotiales</taxon>
        <taxon>Aspergillaceae</taxon>
        <taxon>Aspergillus</taxon>
        <taxon>Aspergillus subgen. Nidulantes</taxon>
    </lineage>
</organism>
<evidence type="ECO:0000256" key="2">
    <source>
        <dbReference type="ARBA" id="ARBA00022723"/>
    </source>
</evidence>
<evidence type="ECO:0000256" key="4">
    <source>
        <dbReference type="ARBA" id="ARBA00023163"/>
    </source>
</evidence>
<evidence type="ECO:0000256" key="5">
    <source>
        <dbReference type="ARBA" id="ARBA00023242"/>
    </source>
</evidence>
<accession>A0ABR4I2J7</accession>
<comment type="subcellular location">
    <subcellularLocation>
        <location evidence="1">Nucleus</location>
    </subcellularLocation>
</comment>
<dbReference type="InterPro" id="IPR050815">
    <property type="entry name" value="TF_fung"/>
</dbReference>
<proteinExistence type="predicted"/>
<dbReference type="SMART" id="SM00906">
    <property type="entry name" value="Fungal_trans"/>
    <property type="match status" value="1"/>
</dbReference>
<evidence type="ECO:0000256" key="1">
    <source>
        <dbReference type="ARBA" id="ARBA00004123"/>
    </source>
</evidence>
<protein>
    <submittedName>
        <fullName evidence="7">Fungal-specific transcription factor domain-containing protein</fullName>
    </submittedName>
</protein>
<keyword evidence="8" id="KW-1185">Reference proteome</keyword>
<evidence type="ECO:0000313" key="8">
    <source>
        <dbReference type="Proteomes" id="UP001610334"/>
    </source>
</evidence>
<dbReference type="Proteomes" id="UP001610334">
    <property type="component" value="Unassembled WGS sequence"/>
</dbReference>
<dbReference type="EMBL" id="JBFXLT010000003">
    <property type="protein sequence ID" value="KAL2821971.1"/>
    <property type="molecule type" value="Genomic_DNA"/>
</dbReference>
<keyword evidence="4" id="KW-0804">Transcription</keyword>
<keyword evidence="5" id="KW-0539">Nucleus</keyword>
<dbReference type="CDD" id="cd12148">
    <property type="entry name" value="fungal_TF_MHR"/>
    <property type="match status" value="1"/>
</dbReference>
<evidence type="ECO:0000259" key="6">
    <source>
        <dbReference type="SMART" id="SM00906"/>
    </source>
</evidence>
<dbReference type="Pfam" id="PF04082">
    <property type="entry name" value="Fungal_trans"/>
    <property type="match status" value="1"/>
</dbReference>
<sequence>MVSAHAVSKAIPLRSYFRLGRACRYEPPEKTATSSAHSGLAPSGLLPDPSRSITFQDVFEIIHAQFMTVIGTNSRALQEASIYFNSVHSWFPILDPTLYYKQLSSAWDLQRPEFLLLSLSMLLSNAHPDGTELSSQALALYTSIKGFIGLLDSIGPISLELIQIRLLITLFESGHGKPQSAYMTMGSTLRAAIALGLDKDRPKPSHTSPEQQRKAEEEKRVWWGVMIMDRYAALDMCKRGSEFRIMASTEIDTSSDKDGFTTISCPFSMLLHASRILEQVQAHVHDPTPQDEFNTTEAMQIVSTLRSFKALMKESLPSEAEIYNPSLALCESASLILWCHLELRDKELCAKSSKSTFGAAVGDILARTHSLEQNPSILDLKRIPVFILSSMYIAASALTSEPKALQNVDAVEAVAMLKSMLAHLSQRWLAGSMDICMIMSKF</sequence>
<evidence type="ECO:0000313" key="7">
    <source>
        <dbReference type="EMBL" id="KAL2821971.1"/>
    </source>
</evidence>
<dbReference type="InterPro" id="IPR007219">
    <property type="entry name" value="XnlR_reg_dom"/>
</dbReference>
<name>A0ABR4I2J7_9EURO</name>
<keyword evidence="2" id="KW-0479">Metal-binding</keyword>